<reference evidence="1 2" key="1">
    <citation type="journal article" date="2012" name="Genome Biol.">
        <title>Genome and low-iron response of an oceanic diatom adapted to chronic iron limitation.</title>
        <authorList>
            <person name="Lommer M."/>
            <person name="Specht M."/>
            <person name="Roy A.S."/>
            <person name="Kraemer L."/>
            <person name="Andreson R."/>
            <person name="Gutowska M.A."/>
            <person name="Wolf J."/>
            <person name="Bergner S.V."/>
            <person name="Schilhabel M.B."/>
            <person name="Klostermeier U.C."/>
            <person name="Beiko R.G."/>
            <person name="Rosenstiel P."/>
            <person name="Hippler M."/>
            <person name="Laroche J."/>
        </authorList>
    </citation>
    <scope>NUCLEOTIDE SEQUENCE [LARGE SCALE GENOMIC DNA]</scope>
    <source>
        <strain evidence="1 2">CCMP1005</strain>
    </source>
</reference>
<sequence>MHNLVVGDGVEEVVVARVEHRVAHAAEDSKHGSTAVLDLNIEGTVTGIDVLDLSRVASRDERRGAVVTS</sequence>
<dbReference type="AlphaFoldDB" id="K0S1A8"/>
<dbReference type="EMBL" id="AGNL01024960">
    <property type="protein sequence ID" value="EJK58539.1"/>
    <property type="molecule type" value="Genomic_DNA"/>
</dbReference>
<dbReference type="Proteomes" id="UP000266841">
    <property type="component" value="Unassembled WGS sequence"/>
</dbReference>
<protein>
    <submittedName>
        <fullName evidence="1">Uncharacterized protein</fullName>
    </submittedName>
</protein>
<evidence type="ECO:0000313" key="1">
    <source>
        <dbReference type="EMBL" id="EJK58539.1"/>
    </source>
</evidence>
<keyword evidence="2" id="KW-1185">Reference proteome</keyword>
<name>K0S1A8_THAOC</name>
<organism evidence="1 2">
    <name type="scientific">Thalassiosira oceanica</name>
    <name type="common">Marine diatom</name>
    <dbReference type="NCBI Taxonomy" id="159749"/>
    <lineage>
        <taxon>Eukaryota</taxon>
        <taxon>Sar</taxon>
        <taxon>Stramenopiles</taxon>
        <taxon>Ochrophyta</taxon>
        <taxon>Bacillariophyta</taxon>
        <taxon>Coscinodiscophyceae</taxon>
        <taxon>Thalassiosirophycidae</taxon>
        <taxon>Thalassiosirales</taxon>
        <taxon>Thalassiosiraceae</taxon>
        <taxon>Thalassiosira</taxon>
    </lineage>
</organism>
<accession>K0S1A8</accession>
<proteinExistence type="predicted"/>
<gene>
    <name evidence="1" type="ORF">THAOC_21327</name>
</gene>
<feature type="non-terminal residue" evidence="1">
    <location>
        <position position="69"/>
    </location>
</feature>
<comment type="caution">
    <text evidence="1">The sequence shown here is derived from an EMBL/GenBank/DDBJ whole genome shotgun (WGS) entry which is preliminary data.</text>
</comment>
<evidence type="ECO:0000313" key="2">
    <source>
        <dbReference type="Proteomes" id="UP000266841"/>
    </source>
</evidence>